<comment type="subunit">
    <text evidence="9">At low DSF concentrations, interacts with RpfF.</text>
</comment>
<dbReference type="InterPro" id="IPR001789">
    <property type="entry name" value="Sig_transdc_resp-reg_receiver"/>
</dbReference>
<dbReference type="Gene3D" id="3.30.450.20">
    <property type="entry name" value="PAS domain"/>
    <property type="match status" value="2"/>
</dbReference>
<proteinExistence type="predicted"/>
<keyword evidence="7" id="KW-0067">ATP-binding</keyword>
<dbReference type="SUPFAM" id="SSF55874">
    <property type="entry name" value="ATPase domain of HSP90 chaperone/DNA topoisomerase II/histidine kinase"/>
    <property type="match status" value="1"/>
</dbReference>
<keyword evidence="6 15" id="KW-0418">Kinase</keyword>
<dbReference type="SMART" id="SM00388">
    <property type="entry name" value="HisKA"/>
    <property type="match status" value="1"/>
</dbReference>
<dbReference type="Gene3D" id="3.30.565.10">
    <property type="entry name" value="Histidine kinase-like ATPase, C-terminal domain"/>
    <property type="match status" value="1"/>
</dbReference>
<evidence type="ECO:0000256" key="10">
    <source>
        <dbReference type="ARBA" id="ARBA00068150"/>
    </source>
</evidence>
<dbReference type="SMART" id="SM00448">
    <property type="entry name" value="REC"/>
    <property type="match status" value="2"/>
</dbReference>
<evidence type="ECO:0000256" key="4">
    <source>
        <dbReference type="ARBA" id="ARBA00022679"/>
    </source>
</evidence>
<dbReference type="Gene3D" id="3.40.50.2300">
    <property type="match status" value="2"/>
</dbReference>
<dbReference type="InterPro" id="IPR013655">
    <property type="entry name" value="PAS_fold_3"/>
</dbReference>
<dbReference type="InterPro" id="IPR036890">
    <property type="entry name" value="HATPase_C_sf"/>
</dbReference>
<dbReference type="InterPro" id="IPR013767">
    <property type="entry name" value="PAS_fold"/>
</dbReference>
<dbReference type="SUPFAM" id="SSF47384">
    <property type="entry name" value="Homodimeric domain of signal transducing histidine kinase"/>
    <property type="match status" value="1"/>
</dbReference>
<keyword evidence="16" id="KW-1185">Reference proteome</keyword>
<evidence type="ECO:0000256" key="7">
    <source>
        <dbReference type="ARBA" id="ARBA00022840"/>
    </source>
</evidence>
<dbReference type="PATRIC" id="fig|1046627.3.peg.549"/>
<evidence type="ECO:0000256" key="2">
    <source>
        <dbReference type="ARBA" id="ARBA00012438"/>
    </source>
</evidence>
<dbReference type="Pfam" id="PF08447">
    <property type="entry name" value="PAS_3"/>
    <property type="match status" value="1"/>
</dbReference>
<keyword evidence="3 11" id="KW-0597">Phosphoprotein</keyword>
<dbReference type="OrthoDB" id="9811889at2"/>
<dbReference type="InterPro" id="IPR005467">
    <property type="entry name" value="His_kinase_dom"/>
</dbReference>
<dbReference type="InterPro" id="IPR000014">
    <property type="entry name" value="PAS"/>
</dbReference>
<dbReference type="InterPro" id="IPR003594">
    <property type="entry name" value="HATPase_dom"/>
</dbReference>
<keyword evidence="5" id="KW-0547">Nucleotide-binding</keyword>
<feature type="modified residue" description="4-aspartylphosphate" evidence="11">
    <location>
        <position position="705"/>
    </location>
</feature>
<dbReference type="Proteomes" id="UP000003730">
    <property type="component" value="Unassembled WGS sequence"/>
</dbReference>
<feature type="domain" description="Response regulatory" evidence="13">
    <location>
        <begin position="655"/>
        <end position="776"/>
    </location>
</feature>
<dbReference type="InterPro" id="IPR003661">
    <property type="entry name" value="HisK_dim/P_dom"/>
</dbReference>
<evidence type="ECO:0000256" key="1">
    <source>
        <dbReference type="ARBA" id="ARBA00000085"/>
    </source>
</evidence>
<dbReference type="Pfam" id="PF00512">
    <property type="entry name" value="HisKA"/>
    <property type="match status" value="1"/>
</dbReference>
<dbReference type="PROSITE" id="PS50112">
    <property type="entry name" value="PAS"/>
    <property type="match status" value="2"/>
</dbReference>
<accession>G2EAH8</accession>
<keyword evidence="8" id="KW-0902">Two-component regulatory system</keyword>
<dbReference type="SUPFAM" id="SSF55785">
    <property type="entry name" value="PYP-like sensor domain (PAS domain)"/>
    <property type="match status" value="2"/>
</dbReference>
<dbReference type="Pfam" id="PF02518">
    <property type="entry name" value="HATPase_c"/>
    <property type="match status" value="1"/>
</dbReference>
<sequence length="926" mass="106020">MENKHLKYNQGKKDLISRFKTLSDRYSDSLDFLVHSVAELTDMALCTVVFFEEGDSFILASTDDSVLKIWPKDSYDPEQFTDNNNLKFDIPTSALGKIEVKFWKTQFILNSENKPIATLNIFDDKDRILTKSDERTLKRAASQITKWIASKTKEQQLKKIDNLFELSNDLIGITTFEGTFAKINPTFSKTLGWSHDELMQTPCINFVHADDVAKTVAMTQNLVRGKSVVHFTNRYNTKHNGVKWIEWTCTPELETRLVFAIGRDVTEYVEREQLLKKSEQNFRNLFDNIQGILCIHDLEGNFLEVNQQGLLSTEYSEEEMRHSTLFNLIVPERHDEVKQYLIAIEKHGKASGEMSIVKKSGERAIWYFMSTMDEDAAGNKRILANVQDITERLKLDKALKTAKEAAEEAFKVKSEFIANMSHEIRTPLNGIIGFTELALETNLDETQRQYLEIINQSGVSLYSIINDILDFSKMESNSMKLEVDRIEVEQVISEAFNIVSYGINKKGLEMLMDIDHNIPRYIWADAMRMKQIFVNLLGNALKFTEKGEIKLYIKILKDHGSNKMLLRFGVKDTGIGIHENKQEEIFHAFSQEDGSITKQYGGTGLGLTISNKLLALGNSKLQLESVQGKGSNFFFDLELKVEIEELKNGLQDIKKVLIVDDNENNRKILRRMLEIKDIEVEEADSGLKALMIMMKESEFDVIIMDYHMPVMDGIETIRKIKGLQQPSDTREQPFIVLYSSSDDDHLQKACDELEVESRLVKPIRMKQMYKMLSELKSLTKEKNINIQEIPAPKKDYNLKILVAEDNDINMHLTKIFLKNLLPDSTIIEAKNGDEALEKYRSENPDLVLMDVQMPKLNGLEATRKIRNIEEHVEVPIIALTAGSLPGEMEKCLQAGMNDFLAKPILKQNLSNMLSKWLGIPSLKVEK</sequence>
<dbReference type="PANTHER" id="PTHR45339:SF1">
    <property type="entry name" value="HYBRID SIGNAL TRANSDUCTION HISTIDINE KINASE J"/>
    <property type="match status" value="1"/>
</dbReference>
<dbReference type="PANTHER" id="PTHR45339">
    <property type="entry name" value="HYBRID SIGNAL TRANSDUCTION HISTIDINE KINASE J"/>
    <property type="match status" value="1"/>
</dbReference>
<evidence type="ECO:0000256" key="6">
    <source>
        <dbReference type="ARBA" id="ARBA00022777"/>
    </source>
</evidence>
<evidence type="ECO:0000259" key="12">
    <source>
        <dbReference type="PROSITE" id="PS50109"/>
    </source>
</evidence>
<evidence type="ECO:0000259" key="14">
    <source>
        <dbReference type="PROSITE" id="PS50112"/>
    </source>
</evidence>
<evidence type="ECO:0000256" key="9">
    <source>
        <dbReference type="ARBA" id="ARBA00064003"/>
    </source>
</evidence>
<comment type="catalytic activity">
    <reaction evidence="1">
        <text>ATP + protein L-histidine = ADP + protein N-phospho-L-histidine.</text>
        <dbReference type="EC" id="2.7.13.3"/>
    </reaction>
</comment>
<dbReference type="eggNOG" id="COG2205">
    <property type="taxonomic scope" value="Bacteria"/>
</dbReference>
<dbReference type="CDD" id="cd17546">
    <property type="entry name" value="REC_hyHK_CKI1_RcsC-like"/>
    <property type="match status" value="2"/>
</dbReference>
<dbReference type="CDD" id="cd00082">
    <property type="entry name" value="HisKA"/>
    <property type="match status" value="1"/>
</dbReference>
<dbReference type="EMBL" id="AFXZ01000005">
    <property type="protein sequence ID" value="EGV44563.2"/>
    <property type="molecule type" value="Genomic_DNA"/>
</dbReference>
<dbReference type="GO" id="GO:0005524">
    <property type="term" value="F:ATP binding"/>
    <property type="evidence" value="ECO:0007669"/>
    <property type="project" value="UniProtKB-KW"/>
</dbReference>
<dbReference type="STRING" id="1046627.BZARG_2170"/>
<keyword evidence="4" id="KW-0808">Transferase</keyword>
<gene>
    <name evidence="15" type="ORF">BZARG_2170</name>
</gene>
<dbReference type="GO" id="GO:0000155">
    <property type="term" value="F:phosphorelay sensor kinase activity"/>
    <property type="evidence" value="ECO:0007669"/>
    <property type="project" value="InterPro"/>
</dbReference>
<feature type="domain" description="Histidine kinase" evidence="12">
    <location>
        <begin position="419"/>
        <end position="641"/>
    </location>
</feature>
<dbReference type="AlphaFoldDB" id="G2EAH8"/>
<evidence type="ECO:0000313" key="16">
    <source>
        <dbReference type="Proteomes" id="UP000003730"/>
    </source>
</evidence>
<feature type="domain" description="PAS" evidence="14">
    <location>
        <begin position="156"/>
        <end position="226"/>
    </location>
</feature>
<dbReference type="eggNOG" id="COG5002">
    <property type="taxonomic scope" value="Bacteria"/>
</dbReference>
<dbReference type="PRINTS" id="PR00344">
    <property type="entry name" value="BCTRLSENSOR"/>
</dbReference>
<feature type="domain" description="PAS" evidence="14">
    <location>
        <begin position="278"/>
        <end position="348"/>
    </location>
</feature>
<evidence type="ECO:0000259" key="13">
    <source>
        <dbReference type="PROSITE" id="PS50110"/>
    </source>
</evidence>
<dbReference type="RefSeq" id="WP_040287937.1">
    <property type="nucleotide sequence ID" value="NZ_AFXZ01000005.1"/>
</dbReference>
<dbReference type="SMART" id="SM00387">
    <property type="entry name" value="HATPase_c"/>
    <property type="match status" value="1"/>
</dbReference>
<dbReference type="EC" id="2.7.13.3" evidence="2"/>
<dbReference type="InterPro" id="IPR035965">
    <property type="entry name" value="PAS-like_dom_sf"/>
</dbReference>
<dbReference type="InterPro" id="IPR004358">
    <property type="entry name" value="Sig_transdc_His_kin-like_C"/>
</dbReference>
<dbReference type="Pfam" id="PF00072">
    <property type="entry name" value="Response_reg"/>
    <property type="match status" value="2"/>
</dbReference>
<dbReference type="SUPFAM" id="SSF52172">
    <property type="entry name" value="CheY-like"/>
    <property type="match status" value="2"/>
</dbReference>
<dbReference type="PROSITE" id="PS50110">
    <property type="entry name" value="RESPONSE_REGULATORY"/>
    <property type="match status" value="2"/>
</dbReference>
<feature type="modified residue" description="4-aspartylphosphate" evidence="11">
    <location>
        <position position="850"/>
    </location>
</feature>
<evidence type="ECO:0000313" key="15">
    <source>
        <dbReference type="EMBL" id="EGV44563.2"/>
    </source>
</evidence>
<reference evidence="15 16" key="1">
    <citation type="journal article" date="2008" name="Int. J. Syst. Evol. Microbiol.">
        <title>Bizionia argentinensis sp. nov., isolated from surface marine water in Antarctica.</title>
        <authorList>
            <person name="Bercovich A."/>
            <person name="Vazquez S.C."/>
            <person name="Yankilevich P."/>
            <person name="Coria S.H."/>
            <person name="Foti M."/>
            <person name="Hernandez E."/>
            <person name="Vidal A."/>
            <person name="Ruberto L."/>
            <person name="Melo C."/>
            <person name="Marenssi S."/>
            <person name="Criscuolo M."/>
            <person name="Memoli M."/>
            <person name="Arguelles M."/>
            <person name="Mac Cormack W.P."/>
        </authorList>
    </citation>
    <scope>NUCLEOTIDE SEQUENCE [LARGE SCALE GENOMIC DNA]</scope>
    <source>
        <strain evidence="15 16">JUB59</strain>
    </source>
</reference>
<evidence type="ECO:0000256" key="5">
    <source>
        <dbReference type="ARBA" id="ARBA00022741"/>
    </source>
</evidence>
<organism evidence="15 16">
    <name type="scientific">Bizionia argentinensis JUB59</name>
    <dbReference type="NCBI Taxonomy" id="1046627"/>
    <lineage>
        <taxon>Bacteria</taxon>
        <taxon>Pseudomonadati</taxon>
        <taxon>Bacteroidota</taxon>
        <taxon>Flavobacteriia</taxon>
        <taxon>Flavobacteriales</taxon>
        <taxon>Flavobacteriaceae</taxon>
        <taxon>Bizionia</taxon>
    </lineage>
</organism>
<dbReference type="CDD" id="cd16922">
    <property type="entry name" value="HATPase_EvgS-ArcB-TorS-like"/>
    <property type="match status" value="1"/>
</dbReference>
<protein>
    <recommendedName>
        <fullName evidence="10">Sensory/regulatory protein RpfC</fullName>
        <ecNumber evidence="2">2.7.13.3</ecNumber>
    </recommendedName>
</protein>
<dbReference type="SMART" id="SM00091">
    <property type="entry name" value="PAS"/>
    <property type="match status" value="2"/>
</dbReference>
<evidence type="ECO:0000256" key="3">
    <source>
        <dbReference type="ARBA" id="ARBA00022553"/>
    </source>
</evidence>
<dbReference type="Pfam" id="PF00989">
    <property type="entry name" value="PAS"/>
    <property type="match status" value="1"/>
</dbReference>
<feature type="domain" description="Response regulatory" evidence="13">
    <location>
        <begin position="799"/>
        <end position="917"/>
    </location>
</feature>
<dbReference type="CDD" id="cd00130">
    <property type="entry name" value="PAS"/>
    <property type="match status" value="2"/>
</dbReference>
<dbReference type="NCBIfam" id="TIGR00229">
    <property type="entry name" value="sensory_box"/>
    <property type="match status" value="2"/>
</dbReference>
<dbReference type="FunFam" id="3.30.565.10:FF:000010">
    <property type="entry name" value="Sensor histidine kinase RcsC"/>
    <property type="match status" value="1"/>
</dbReference>
<dbReference type="FunFam" id="1.10.287.130:FF:000002">
    <property type="entry name" value="Two-component osmosensing histidine kinase"/>
    <property type="match status" value="1"/>
</dbReference>
<dbReference type="InterPro" id="IPR036097">
    <property type="entry name" value="HisK_dim/P_sf"/>
</dbReference>
<comment type="caution">
    <text evidence="15">The sequence shown here is derived from an EMBL/GenBank/DDBJ whole genome shotgun (WGS) entry which is preliminary data.</text>
</comment>
<dbReference type="GO" id="GO:0006355">
    <property type="term" value="P:regulation of DNA-templated transcription"/>
    <property type="evidence" value="ECO:0007669"/>
    <property type="project" value="InterPro"/>
</dbReference>
<name>G2EAH8_9FLAO</name>
<dbReference type="eggNOG" id="COG0642">
    <property type="taxonomic scope" value="Bacteria"/>
</dbReference>
<dbReference type="PROSITE" id="PS50109">
    <property type="entry name" value="HIS_KIN"/>
    <property type="match status" value="1"/>
</dbReference>
<evidence type="ECO:0000256" key="11">
    <source>
        <dbReference type="PROSITE-ProRule" id="PRU00169"/>
    </source>
</evidence>
<dbReference type="InterPro" id="IPR011006">
    <property type="entry name" value="CheY-like_superfamily"/>
</dbReference>
<dbReference type="Gene3D" id="1.10.287.130">
    <property type="match status" value="1"/>
</dbReference>
<evidence type="ECO:0000256" key="8">
    <source>
        <dbReference type="ARBA" id="ARBA00023012"/>
    </source>
</evidence>